<organism evidence="2 3">
    <name type="scientific">Caenispirillum bisanense</name>
    <dbReference type="NCBI Taxonomy" id="414052"/>
    <lineage>
        <taxon>Bacteria</taxon>
        <taxon>Pseudomonadati</taxon>
        <taxon>Pseudomonadota</taxon>
        <taxon>Alphaproteobacteria</taxon>
        <taxon>Rhodospirillales</taxon>
        <taxon>Novispirillaceae</taxon>
        <taxon>Caenispirillum</taxon>
    </lineage>
</organism>
<evidence type="ECO:0008006" key="4">
    <source>
        <dbReference type="Google" id="ProtNLM"/>
    </source>
</evidence>
<dbReference type="AlphaFoldDB" id="A0A286GYT9"/>
<dbReference type="EMBL" id="OCNJ01000013">
    <property type="protein sequence ID" value="SOE00683.1"/>
    <property type="molecule type" value="Genomic_DNA"/>
</dbReference>
<keyword evidence="3" id="KW-1185">Reference proteome</keyword>
<proteinExistence type="predicted"/>
<dbReference type="Pfam" id="PF08809">
    <property type="entry name" value="DUF1799"/>
    <property type="match status" value="1"/>
</dbReference>
<dbReference type="OrthoDB" id="6169380at2"/>
<dbReference type="Proteomes" id="UP000219621">
    <property type="component" value="Unassembled WGS sequence"/>
</dbReference>
<name>A0A286GYT9_9PROT</name>
<protein>
    <recommendedName>
        <fullName evidence="4">DUF1799 domain-containing protein</fullName>
    </recommendedName>
</protein>
<dbReference type="InterPro" id="IPR014915">
    <property type="entry name" value="Phage_TLS_TfmB"/>
</dbReference>
<evidence type="ECO:0000313" key="2">
    <source>
        <dbReference type="EMBL" id="SOE00683.1"/>
    </source>
</evidence>
<gene>
    <name evidence="2" type="ORF">SAMN05421508_11398</name>
</gene>
<evidence type="ECO:0000256" key="1">
    <source>
        <dbReference type="SAM" id="MobiDB-lite"/>
    </source>
</evidence>
<accession>A0A286GYT9</accession>
<feature type="region of interest" description="Disordered" evidence="1">
    <location>
        <begin position="1"/>
        <end position="24"/>
    </location>
</feature>
<evidence type="ECO:0000313" key="3">
    <source>
        <dbReference type="Proteomes" id="UP000219621"/>
    </source>
</evidence>
<sequence>MVDELAEWGAPPELVEEESAAAERAAATDHVATWPENWPALRIFLASATQWRVAHGGRSGLDYPAVEWVAKRHGIEIDADCLDRLQVLETTALEVWADQRERAAEKAKRERNR</sequence>
<dbReference type="RefSeq" id="WP_097281322.1">
    <property type="nucleotide sequence ID" value="NZ_OCNJ01000013.1"/>
</dbReference>
<reference evidence="2 3" key="1">
    <citation type="submission" date="2017-09" db="EMBL/GenBank/DDBJ databases">
        <authorList>
            <person name="Ehlers B."/>
            <person name="Leendertz F.H."/>
        </authorList>
    </citation>
    <scope>NUCLEOTIDE SEQUENCE [LARGE SCALE GENOMIC DNA]</scope>
    <source>
        <strain evidence="2 3">USBA 140</strain>
    </source>
</reference>